<dbReference type="OrthoDB" id="9794725at2"/>
<dbReference type="SUPFAM" id="SSF53474">
    <property type="entry name" value="alpha/beta-Hydrolases"/>
    <property type="match status" value="1"/>
</dbReference>
<dbReference type="InterPro" id="IPR050300">
    <property type="entry name" value="GDXG_lipolytic_enzyme"/>
</dbReference>
<evidence type="ECO:0000256" key="1">
    <source>
        <dbReference type="ARBA" id="ARBA00022801"/>
    </source>
</evidence>
<dbReference type="RefSeq" id="WP_078814261.1">
    <property type="nucleotide sequence ID" value="NZ_FUYE01000010.1"/>
</dbReference>
<evidence type="ECO:0000259" key="3">
    <source>
        <dbReference type="Pfam" id="PF20434"/>
    </source>
</evidence>
<name>A0A1T4YEW7_9BACT</name>
<protein>
    <submittedName>
        <fullName evidence="4">Acetyl esterase/lipase</fullName>
    </submittedName>
</protein>
<dbReference type="InterPro" id="IPR049492">
    <property type="entry name" value="BD-FAE-like_dom"/>
</dbReference>
<gene>
    <name evidence="4" type="ORF">SAMN02745166_03062</name>
</gene>
<dbReference type="AlphaFoldDB" id="A0A1T4YEW7"/>
<dbReference type="Gene3D" id="3.40.50.1820">
    <property type="entry name" value="alpha/beta hydrolase"/>
    <property type="match status" value="1"/>
</dbReference>
<dbReference type="PANTHER" id="PTHR48081">
    <property type="entry name" value="AB HYDROLASE SUPERFAMILY PROTEIN C4A8.06C"/>
    <property type="match status" value="1"/>
</dbReference>
<feature type="chain" id="PRO_5013341154" evidence="2">
    <location>
        <begin position="21"/>
        <end position="293"/>
    </location>
</feature>
<dbReference type="STRING" id="48467.SAMN02745166_03062"/>
<dbReference type="GO" id="GO:0016787">
    <property type="term" value="F:hydrolase activity"/>
    <property type="evidence" value="ECO:0007669"/>
    <property type="project" value="UniProtKB-KW"/>
</dbReference>
<dbReference type="Pfam" id="PF20434">
    <property type="entry name" value="BD-FAE"/>
    <property type="match status" value="1"/>
</dbReference>
<proteinExistence type="predicted"/>
<keyword evidence="5" id="KW-1185">Reference proteome</keyword>
<organism evidence="4 5">
    <name type="scientific">Prosthecobacter debontii</name>
    <dbReference type="NCBI Taxonomy" id="48467"/>
    <lineage>
        <taxon>Bacteria</taxon>
        <taxon>Pseudomonadati</taxon>
        <taxon>Verrucomicrobiota</taxon>
        <taxon>Verrucomicrobiia</taxon>
        <taxon>Verrucomicrobiales</taxon>
        <taxon>Verrucomicrobiaceae</taxon>
        <taxon>Prosthecobacter</taxon>
    </lineage>
</organism>
<keyword evidence="2" id="KW-0732">Signal</keyword>
<evidence type="ECO:0000313" key="5">
    <source>
        <dbReference type="Proteomes" id="UP000190774"/>
    </source>
</evidence>
<dbReference type="PANTHER" id="PTHR48081:SF6">
    <property type="entry name" value="PEPTIDASE S9 PROLYL OLIGOPEPTIDASE CATALYTIC DOMAIN-CONTAINING PROTEIN"/>
    <property type="match status" value="1"/>
</dbReference>
<sequence>MKRLLTLSILSLGFAALAPAEDPVVIKLWPQGAAEKEGFKIEPEAYIKKDKDDGIKRLGNVSDPTITVYPVDKPNGTAVLVCPGGGYSILAIEHEGTLVCDYFRSIGVTPILLKYRVPRRDETDPSKAPLQDAQRAIGILRHRAAEFGFQPDRIGILGFSAGGHLTVMTSLHANDRTYEQDPALDVADATPNFAIPVYPAYLVGKGEQEFQLVPEIKVTDKAPPMCLIHASNDPHSAAGSALIYLEYKKQKLPAELHIYSDGGHGFGMKKTDLPVGLWYERAGEWVLSLYPAK</sequence>
<evidence type="ECO:0000256" key="2">
    <source>
        <dbReference type="SAM" id="SignalP"/>
    </source>
</evidence>
<evidence type="ECO:0000313" key="4">
    <source>
        <dbReference type="EMBL" id="SKB00098.1"/>
    </source>
</evidence>
<dbReference type="EMBL" id="FUYE01000010">
    <property type="protein sequence ID" value="SKB00098.1"/>
    <property type="molecule type" value="Genomic_DNA"/>
</dbReference>
<dbReference type="Proteomes" id="UP000190774">
    <property type="component" value="Unassembled WGS sequence"/>
</dbReference>
<reference evidence="5" key="1">
    <citation type="submission" date="2017-02" db="EMBL/GenBank/DDBJ databases">
        <authorList>
            <person name="Varghese N."/>
            <person name="Submissions S."/>
        </authorList>
    </citation>
    <scope>NUCLEOTIDE SEQUENCE [LARGE SCALE GENOMIC DNA]</scope>
    <source>
        <strain evidence="5">ATCC 700200</strain>
    </source>
</reference>
<keyword evidence="1" id="KW-0378">Hydrolase</keyword>
<feature type="signal peptide" evidence="2">
    <location>
        <begin position="1"/>
        <end position="20"/>
    </location>
</feature>
<feature type="domain" description="BD-FAE-like" evidence="3">
    <location>
        <begin position="111"/>
        <end position="181"/>
    </location>
</feature>
<accession>A0A1T4YEW7</accession>
<dbReference type="InterPro" id="IPR029058">
    <property type="entry name" value="AB_hydrolase_fold"/>
</dbReference>